<dbReference type="NCBIfam" id="TIGR00434">
    <property type="entry name" value="cysH"/>
    <property type="match status" value="1"/>
</dbReference>
<evidence type="ECO:0000256" key="7">
    <source>
        <dbReference type="ARBA" id="ARBA00024327"/>
    </source>
</evidence>
<dbReference type="SUPFAM" id="SSF52402">
    <property type="entry name" value="Adenine nucleotide alpha hydrolases-like"/>
    <property type="match status" value="1"/>
</dbReference>
<keyword evidence="15" id="KW-1185">Reference proteome</keyword>
<evidence type="ECO:0000256" key="5">
    <source>
        <dbReference type="ARBA" id="ARBA00023014"/>
    </source>
</evidence>
<dbReference type="PANTHER" id="PTHR46509:SF1">
    <property type="entry name" value="PHOSPHOADENOSINE PHOSPHOSULFATE REDUCTASE"/>
    <property type="match status" value="1"/>
</dbReference>
<reference evidence="14 15" key="1">
    <citation type="submission" date="2023-06" db="EMBL/GenBank/DDBJ databases">
        <title>Five Gram-positive bacteria isolated from mangrove sediments in Shenzhen, Guangdong, China.</title>
        <authorList>
            <person name="Yu S."/>
            <person name="Zheng W."/>
            <person name="Huang Y."/>
        </authorList>
    </citation>
    <scope>NUCLEOTIDE SEQUENCE [LARGE SCALE GENOMIC DNA]</scope>
    <source>
        <strain evidence="14 15">SaN35-3</strain>
    </source>
</reference>
<dbReference type="Proteomes" id="UP001197974">
    <property type="component" value="Chromosome"/>
</dbReference>
<feature type="active site" description="Nucleophile; cysteine thiosulfonate intermediate" evidence="12">
    <location>
        <position position="229"/>
    </location>
</feature>
<dbReference type="InterPro" id="IPR002500">
    <property type="entry name" value="PAPS_reduct_dom"/>
</dbReference>
<keyword evidence="3 12" id="KW-0560">Oxidoreductase</keyword>
<evidence type="ECO:0000313" key="14">
    <source>
        <dbReference type="EMBL" id="WLR43594.1"/>
    </source>
</evidence>
<dbReference type="Pfam" id="PF01507">
    <property type="entry name" value="PAPS_reduct"/>
    <property type="match status" value="1"/>
</dbReference>
<dbReference type="InterPro" id="IPR004511">
    <property type="entry name" value="PAPS/APS_Rdtase"/>
</dbReference>
<dbReference type="InterPro" id="IPR014729">
    <property type="entry name" value="Rossmann-like_a/b/a_fold"/>
</dbReference>
<keyword evidence="5 12" id="KW-0411">Iron-sulfur</keyword>
<evidence type="ECO:0000256" key="6">
    <source>
        <dbReference type="ARBA" id="ARBA00024298"/>
    </source>
</evidence>
<evidence type="ECO:0000256" key="4">
    <source>
        <dbReference type="ARBA" id="ARBA00023004"/>
    </source>
</evidence>
<dbReference type="NCBIfam" id="NF002537">
    <property type="entry name" value="PRK02090.1"/>
    <property type="match status" value="1"/>
</dbReference>
<comment type="pathway">
    <text evidence="7 12">Sulfur metabolism; hydrogen sulfide biosynthesis; sulfite from sulfate.</text>
</comment>
<dbReference type="RefSeq" id="WP_226538396.1">
    <property type="nucleotide sequence ID" value="NZ_CP129013.1"/>
</dbReference>
<dbReference type="HAMAP" id="MF_00063">
    <property type="entry name" value="CysH"/>
    <property type="match status" value="1"/>
</dbReference>
<comment type="function">
    <text evidence="6 12">Catalyzes the formation of sulfite from adenosine 5'-phosphosulfate (APS) using thioredoxin as an electron donor.</text>
</comment>
<feature type="binding site" evidence="12">
    <location>
        <position position="120"/>
    </location>
    <ligand>
        <name>[4Fe-4S] cluster</name>
        <dbReference type="ChEBI" id="CHEBI:49883"/>
    </ligand>
</feature>
<keyword evidence="2 12" id="KW-0963">Cytoplasm</keyword>
<evidence type="ECO:0000259" key="13">
    <source>
        <dbReference type="Pfam" id="PF01507"/>
    </source>
</evidence>
<accession>A0ABY9JW11</accession>
<evidence type="ECO:0000313" key="15">
    <source>
        <dbReference type="Proteomes" id="UP001197974"/>
    </source>
</evidence>
<protein>
    <recommendedName>
        <fullName evidence="9 12">Adenosine 5'-phosphosulfate reductase</fullName>
        <shortName evidence="12">APS reductase</shortName>
        <ecNumber evidence="8 12">1.8.4.10</ecNumber>
    </recommendedName>
    <alternativeName>
        <fullName evidence="11 12">5'-adenylylsulfate reductase</fullName>
    </alternativeName>
    <alternativeName>
        <fullName evidence="10 12">Thioredoxin-dependent 5'-adenylylsulfate reductase</fullName>
    </alternativeName>
</protein>
<feature type="binding site" evidence="12">
    <location>
        <position position="203"/>
    </location>
    <ligand>
        <name>[4Fe-4S] cluster</name>
        <dbReference type="ChEBI" id="CHEBI:49883"/>
    </ligand>
</feature>
<evidence type="ECO:0000256" key="9">
    <source>
        <dbReference type="ARBA" id="ARBA00029514"/>
    </source>
</evidence>
<comment type="similarity">
    <text evidence="1 12">Belongs to the PAPS reductase family. CysH subfamily.</text>
</comment>
<keyword evidence="12" id="KW-0479">Metal-binding</keyword>
<evidence type="ECO:0000256" key="2">
    <source>
        <dbReference type="ARBA" id="ARBA00022490"/>
    </source>
</evidence>
<evidence type="ECO:0000256" key="10">
    <source>
        <dbReference type="ARBA" id="ARBA00030894"/>
    </source>
</evidence>
<comment type="subcellular location">
    <subcellularLocation>
        <location evidence="12">Cytoplasm</location>
    </subcellularLocation>
</comment>
<dbReference type="NCBIfam" id="TIGR02055">
    <property type="entry name" value="APS_reductase"/>
    <property type="match status" value="1"/>
</dbReference>
<feature type="binding site" evidence="12">
    <location>
        <position position="121"/>
    </location>
    <ligand>
        <name>[4Fe-4S] cluster</name>
        <dbReference type="ChEBI" id="CHEBI:49883"/>
    </ligand>
</feature>
<dbReference type="GO" id="GO:0004604">
    <property type="term" value="F:phosphoadenylyl-sulfate reductase (thioredoxin) activity"/>
    <property type="evidence" value="ECO:0007669"/>
    <property type="project" value="UniProtKB-EC"/>
</dbReference>
<organism evidence="14 15">
    <name type="scientific">Bacillus carboniphilus</name>
    <dbReference type="NCBI Taxonomy" id="86663"/>
    <lineage>
        <taxon>Bacteria</taxon>
        <taxon>Bacillati</taxon>
        <taxon>Bacillota</taxon>
        <taxon>Bacilli</taxon>
        <taxon>Bacillales</taxon>
        <taxon>Bacillaceae</taxon>
        <taxon>Bacillus</taxon>
    </lineage>
</organism>
<feature type="binding site" evidence="12">
    <location>
        <position position="206"/>
    </location>
    <ligand>
        <name>[4Fe-4S] cluster</name>
        <dbReference type="ChEBI" id="CHEBI:49883"/>
    </ligand>
</feature>
<evidence type="ECO:0000256" key="12">
    <source>
        <dbReference type="HAMAP-Rule" id="MF_00063"/>
    </source>
</evidence>
<proteinExistence type="inferred from homology"/>
<dbReference type="EC" id="1.8.4.10" evidence="8 12"/>
<dbReference type="PIRSF" id="PIRSF000857">
    <property type="entry name" value="PAPS_reductase"/>
    <property type="match status" value="1"/>
</dbReference>
<dbReference type="CDD" id="cd23945">
    <property type="entry name" value="PAPS_reductase"/>
    <property type="match status" value="1"/>
</dbReference>
<sequence>MLTYEDEIGELTFDKKDETKGALQVLNWAFETYDKDAIVYACSFGIEGIVLIDLLTKVESSATVVFLNTHLHFQETYDVINSVKEKYPYLVIKLIEPELSVEEQANQYGEKLWERNPSLCCHLRKVDPLRKTLQNKYAWISGLRKEQSLTREHIQFINQDHQFKKIKICPIAHWTWKEIWRYAHNNHLPYNKLHDQGYPSIGCFPCTSPTCQEEDLRSGRWKGKDKLECGLHENVRRS</sequence>
<comment type="catalytic activity">
    <reaction evidence="12">
        <text>[thioredoxin]-disulfide + sulfite + AMP + 2 H(+) = adenosine 5'-phosphosulfate + [thioredoxin]-dithiol</text>
        <dbReference type="Rhea" id="RHEA:21976"/>
        <dbReference type="Rhea" id="RHEA-COMP:10698"/>
        <dbReference type="Rhea" id="RHEA-COMP:10700"/>
        <dbReference type="ChEBI" id="CHEBI:15378"/>
        <dbReference type="ChEBI" id="CHEBI:17359"/>
        <dbReference type="ChEBI" id="CHEBI:29950"/>
        <dbReference type="ChEBI" id="CHEBI:50058"/>
        <dbReference type="ChEBI" id="CHEBI:58243"/>
        <dbReference type="ChEBI" id="CHEBI:456215"/>
        <dbReference type="EC" id="1.8.4.10"/>
    </reaction>
</comment>
<evidence type="ECO:0000256" key="1">
    <source>
        <dbReference type="ARBA" id="ARBA00009732"/>
    </source>
</evidence>
<evidence type="ECO:0000256" key="8">
    <source>
        <dbReference type="ARBA" id="ARBA00024386"/>
    </source>
</evidence>
<name>A0ABY9JW11_9BACI</name>
<dbReference type="InterPro" id="IPR011798">
    <property type="entry name" value="APS_reductase"/>
</dbReference>
<dbReference type="Gene3D" id="3.40.50.620">
    <property type="entry name" value="HUPs"/>
    <property type="match status" value="1"/>
</dbReference>
<dbReference type="EMBL" id="CP129013">
    <property type="protein sequence ID" value="WLR43594.1"/>
    <property type="molecule type" value="Genomic_DNA"/>
</dbReference>
<comment type="cofactor">
    <cofactor evidence="12">
        <name>[4Fe-4S] cluster</name>
        <dbReference type="ChEBI" id="CHEBI:49883"/>
    </cofactor>
    <text evidence="12">Binds 1 [4Fe-4S] cluster per subunit.</text>
</comment>
<dbReference type="PANTHER" id="PTHR46509">
    <property type="entry name" value="PHOSPHOADENOSINE PHOSPHOSULFATE REDUCTASE"/>
    <property type="match status" value="1"/>
</dbReference>
<gene>
    <name evidence="12" type="primary">cysH</name>
    <name evidence="14" type="ORF">LC087_05420</name>
</gene>
<keyword evidence="4 12" id="KW-0408">Iron</keyword>
<feature type="domain" description="Phosphoadenosine phosphosulphate reductase" evidence="13">
    <location>
        <begin position="38"/>
        <end position="209"/>
    </location>
</feature>
<evidence type="ECO:0000256" key="11">
    <source>
        <dbReference type="ARBA" id="ARBA00032041"/>
    </source>
</evidence>
<evidence type="ECO:0000256" key="3">
    <source>
        <dbReference type="ARBA" id="ARBA00023002"/>
    </source>
</evidence>